<dbReference type="RefSeq" id="XP_031052764.1">
    <property type="nucleotide sequence ID" value="XM_031217565.1"/>
</dbReference>
<dbReference type="GeneID" id="42041309"/>
<sequence length="136" mass="15861">MKPAVAQRTLPRKFGEQPLSQQRPILRPVGVRPYLWGANWGTLLAGTTYRNDQQNPRREKQQCRARQLGHATPWSTLFTHLCAPGPRPRPRPWTREDVAVFQRQLCRASHPSRIYPMIRSRKGARPCHQPRAHRPY</sequence>
<reference evidence="1" key="2">
    <citation type="submission" date="2012-05" db="EMBL/GenBank/DDBJ databases">
        <title>The Genome Annotation of Fusarium oxysporum II5.</title>
        <authorList>
            <consortium name="The Broad Institute Genomics Platform"/>
            <person name="Ma L.-J."/>
            <person name="Corby-Kistler H."/>
            <person name="Broz K."/>
            <person name="Gale L.R."/>
            <person name="Jonkers W."/>
            <person name="O'Donnell K."/>
            <person name="Ploetz R."/>
            <person name="Steinberg C."/>
            <person name="Schwartz D.C."/>
            <person name="VanEtten H."/>
            <person name="Zhou S."/>
            <person name="Young S.K."/>
            <person name="Zeng Q."/>
            <person name="Gargeya S."/>
            <person name="Fitzgerald M."/>
            <person name="Abouelleil A."/>
            <person name="Alvarado L."/>
            <person name="Chapman S.B."/>
            <person name="Gainer-Dewar J."/>
            <person name="Goldberg J."/>
            <person name="Griggs A."/>
            <person name="Gujja S."/>
            <person name="Hansen M."/>
            <person name="Howarth C."/>
            <person name="Imamovic A."/>
            <person name="Ireland A."/>
            <person name="Larimer J."/>
            <person name="McCowan C."/>
            <person name="Murphy C."/>
            <person name="Pearson M."/>
            <person name="Poon T.W."/>
            <person name="Priest M."/>
            <person name="Roberts A."/>
            <person name="Saif S."/>
            <person name="Shea T."/>
            <person name="Sykes S."/>
            <person name="Wortman J."/>
            <person name="Nusbaum C."/>
            <person name="Birren B."/>
        </authorList>
    </citation>
    <scope>NUCLEOTIDE SEQUENCE</scope>
    <source>
        <strain evidence="1">54006</strain>
    </source>
</reference>
<accession>X0K0R8</accession>
<dbReference type="EMBL" id="JH658325">
    <property type="protein sequence ID" value="EXL90674.1"/>
    <property type="molecule type" value="Genomic_DNA"/>
</dbReference>
<name>X0K0R8_FUSO5</name>
<dbReference type="AlphaFoldDB" id="X0K0R8"/>
<gene>
    <name evidence="1" type="ORF">FOIG_16134</name>
</gene>
<dbReference type="VEuPathDB" id="FungiDB:FOIG_16134"/>
<dbReference type="Proteomes" id="UP000030685">
    <property type="component" value="Unassembled WGS sequence"/>
</dbReference>
<proteinExistence type="predicted"/>
<organism evidence="1">
    <name type="scientific">Fusarium odoratissimum (strain NRRL 54006)</name>
    <dbReference type="NCBI Taxonomy" id="1089451"/>
    <lineage>
        <taxon>Eukaryota</taxon>
        <taxon>Fungi</taxon>
        <taxon>Dikarya</taxon>
        <taxon>Ascomycota</taxon>
        <taxon>Pezizomycotina</taxon>
        <taxon>Sordariomycetes</taxon>
        <taxon>Hypocreomycetidae</taxon>
        <taxon>Hypocreales</taxon>
        <taxon>Nectriaceae</taxon>
        <taxon>Fusarium</taxon>
        <taxon>Fusarium oxysporum species complex</taxon>
        <taxon>Fusarium oxysporum f. sp. cubense (strain race 4)</taxon>
    </lineage>
</organism>
<reference evidence="1" key="1">
    <citation type="submission" date="2011-11" db="EMBL/GenBank/DDBJ databases">
        <title>The Genome Sequence of Fusarium oxysporum II5.</title>
        <authorList>
            <consortium name="The Broad Institute Genome Sequencing Platform"/>
            <person name="Ma L.-J."/>
            <person name="Gale L.R."/>
            <person name="Schwartz D.C."/>
            <person name="Zhou S."/>
            <person name="Corby-Kistler H."/>
            <person name="Young S.K."/>
            <person name="Zeng Q."/>
            <person name="Gargeya S."/>
            <person name="Fitzgerald M."/>
            <person name="Haas B."/>
            <person name="Abouelleil A."/>
            <person name="Alvarado L."/>
            <person name="Arachchi H.M."/>
            <person name="Berlin A."/>
            <person name="Brown A."/>
            <person name="Chapman S.B."/>
            <person name="Chen Z."/>
            <person name="Dunbar C."/>
            <person name="Freedman E."/>
            <person name="Gearin G."/>
            <person name="Goldberg J."/>
            <person name="Griggs A."/>
            <person name="Gujja S."/>
            <person name="Heiman D."/>
            <person name="Howarth C."/>
            <person name="Larson L."/>
            <person name="Lui A."/>
            <person name="MacDonald P.J.P."/>
            <person name="Montmayeur A."/>
            <person name="Murphy C."/>
            <person name="Neiman D."/>
            <person name="Pearson M."/>
            <person name="Priest M."/>
            <person name="Roberts A."/>
            <person name="Saif S."/>
            <person name="Shea T."/>
            <person name="Shenoy N."/>
            <person name="Sisk P."/>
            <person name="Stolte C."/>
            <person name="Sykes S."/>
            <person name="Wortman J."/>
            <person name="Nusbaum C."/>
            <person name="Birren B."/>
        </authorList>
    </citation>
    <scope>NUCLEOTIDE SEQUENCE [LARGE SCALE GENOMIC DNA]</scope>
    <source>
        <strain evidence="1">54006</strain>
    </source>
</reference>
<evidence type="ECO:0000313" key="1">
    <source>
        <dbReference type="EMBL" id="EXL90674.1"/>
    </source>
</evidence>
<dbReference type="HOGENOM" id="CLU_1875528_0_0_1"/>
<protein>
    <submittedName>
        <fullName evidence="1">Uncharacterized protein</fullName>
    </submittedName>
</protein>